<dbReference type="FunFam" id="3.15.10.10:FF:000001">
    <property type="entry name" value="phospholipid transfer protein-like"/>
    <property type="match status" value="1"/>
</dbReference>
<evidence type="ECO:0008006" key="8">
    <source>
        <dbReference type="Google" id="ProtNLM"/>
    </source>
</evidence>
<evidence type="ECO:0000313" key="6">
    <source>
        <dbReference type="EMBL" id="DAD20338.1"/>
    </source>
</evidence>
<dbReference type="Gene3D" id="3.15.20.10">
    <property type="entry name" value="Bactericidal permeability-increasing protein, domain 2"/>
    <property type="match status" value="1"/>
</dbReference>
<dbReference type="SUPFAM" id="SSF55394">
    <property type="entry name" value="Bactericidal permeability-increasing protein, BPI"/>
    <property type="match status" value="2"/>
</dbReference>
<evidence type="ECO:0000256" key="3">
    <source>
        <dbReference type="SAM" id="SignalP"/>
    </source>
</evidence>
<dbReference type="SMART" id="SM00328">
    <property type="entry name" value="BPI1"/>
    <property type="match status" value="1"/>
</dbReference>
<dbReference type="GO" id="GO:0008289">
    <property type="term" value="F:lipid binding"/>
    <property type="evidence" value="ECO:0007669"/>
    <property type="project" value="InterPro"/>
</dbReference>
<evidence type="ECO:0000259" key="4">
    <source>
        <dbReference type="SMART" id="SM00328"/>
    </source>
</evidence>
<evidence type="ECO:0000256" key="1">
    <source>
        <dbReference type="ARBA" id="ARBA00023180"/>
    </source>
</evidence>
<sequence>MAPSTLFFISVLLLVPVIAQVQSNEEGFVSAVISQKGLDFAKDILIEKAIASLTPLNLPRIQKTMKIPFVGNIQLALSNITIYRVDVSTSTVKPGDTGVAIVASGATANLSMNWYYSYSTWLIPLVISDKGHASVEVEGMEVGLTLGLENQEGKLKLSLMECGCYVKDISITLDGGASWLYQGFVDAFEEQISSAVQNTITKKIKEGVVELDSLLNTLPKEIPVDEITTLNVTFVNDPLLSNSSIEIEIDGLFMAADEVVNPSYYHKNSKSPASCKDPPKMLEISLDEAVFNSASDAYFNADFMHWIVDKVPDQYLLNTAGWKYIVPQLYKKYPNDDMNLNISVSSPPMIRISPHNIDATIYSDMTIDVLDANETIPVACISVVVRTSVSLEIIGNNLAGNVGLNDFSLSLKWSKIGNFHMYLIQSVMWTLLKTVFLPYVNLRLKRGFPLPILRGFNLQDANILCTNSRIIVCSDVAFSVTREVWNCSCLSKPHLLPRTQPPYTPYTVSL</sequence>
<comment type="similarity">
    <text evidence="2">Belongs to the BPI/LBP/Plunc superfamily. BPI/LBP (TC 1.C.40) family.</text>
</comment>
<keyword evidence="7" id="KW-1185">Reference proteome</keyword>
<dbReference type="GO" id="GO:0005615">
    <property type="term" value="C:extracellular space"/>
    <property type="evidence" value="ECO:0007669"/>
    <property type="project" value="InterPro"/>
</dbReference>
<dbReference type="PANTHER" id="PTHR46801:SF2">
    <property type="entry name" value="LIPOPOLYSACCHARIDE-BINDING PROTEIN"/>
    <property type="match status" value="1"/>
</dbReference>
<evidence type="ECO:0000256" key="2">
    <source>
        <dbReference type="ARBA" id="ARBA00060933"/>
    </source>
</evidence>
<dbReference type="Gene3D" id="3.15.10.10">
    <property type="entry name" value="Bactericidal permeability-increasing protein, domain 1"/>
    <property type="match status" value="1"/>
</dbReference>
<feature type="signal peptide" evidence="3">
    <location>
        <begin position="1"/>
        <end position="19"/>
    </location>
</feature>
<dbReference type="CDD" id="cd00026">
    <property type="entry name" value="BPI2"/>
    <property type="match status" value="1"/>
</dbReference>
<accession>A0A822XS77</accession>
<protein>
    <recommendedName>
        <fullName evidence="8">BPI/LBP family protein At1g04970</fullName>
    </recommendedName>
</protein>
<dbReference type="CDD" id="cd00025">
    <property type="entry name" value="BPI1"/>
    <property type="match status" value="1"/>
</dbReference>
<comment type="caution">
    <text evidence="6">The sequence shown here is derived from an EMBL/GenBank/DDBJ whole genome shotgun (WGS) entry which is preliminary data.</text>
</comment>
<proteinExistence type="inferred from homology"/>
<reference evidence="6 7" key="1">
    <citation type="journal article" date="2020" name="Mol. Biol. Evol.">
        <title>Distinct Expression and Methylation Patterns for Genes with Different Fates following a Single Whole-Genome Duplication in Flowering Plants.</title>
        <authorList>
            <person name="Shi T."/>
            <person name="Rahmani R.S."/>
            <person name="Gugger P.F."/>
            <person name="Wang M."/>
            <person name="Li H."/>
            <person name="Zhang Y."/>
            <person name="Li Z."/>
            <person name="Wang Q."/>
            <person name="Van de Peer Y."/>
            <person name="Marchal K."/>
            <person name="Chen J."/>
        </authorList>
    </citation>
    <scope>NUCLEOTIDE SEQUENCE [LARGE SCALE GENOMIC DNA]</scope>
    <source>
        <tissue evidence="6">Leaf</tissue>
    </source>
</reference>
<dbReference type="InterPro" id="IPR001124">
    <property type="entry name" value="Lipid-bd_serum_glycop_C"/>
</dbReference>
<name>A0A822XS77_NELNU</name>
<dbReference type="EMBL" id="DUZY01000001">
    <property type="protein sequence ID" value="DAD20338.1"/>
    <property type="molecule type" value="Genomic_DNA"/>
</dbReference>
<dbReference type="Pfam" id="PF02886">
    <property type="entry name" value="LBP_BPI_CETP_C"/>
    <property type="match status" value="1"/>
</dbReference>
<evidence type="ECO:0000313" key="7">
    <source>
        <dbReference type="Proteomes" id="UP000607653"/>
    </source>
</evidence>
<dbReference type="InterPro" id="IPR017942">
    <property type="entry name" value="Lipid-bd_serum_glycop_N"/>
</dbReference>
<dbReference type="PIRSF" id="PIRSF002417">
    <property type="entry name" value="Lipid_binding_protein"/>
    <property type="match status" value="1"/>
</dbReference>
<keyword evidence="3" id="KW-0732">Signal</keyword>
<dbReference type="InterPro" id="IPR017943">
    <property type="entry name" value="Bactericidal_perm-incr_a/b_dom"/>
</dbReference>
<dbReference type="InterPro" id="IPR045897">
    <property type="entry name" value="BPI/LBP_pln"/>
</dbReference>
<dbReference type="InterPro" id="IPR030675">
    <property type="entry name" value="BPI/LBP"/>
</dbReference>
<feature type="domain" description="Lipid-binding serum glycoprotein N-terminal" evidence="4">
    <location>
        <begin position="33"/>
        <end position="258"/>
    </location>
</feature>
<organism evidence="6 7">
    <name type="scientific">Nelumbo nucifera</name>
    <name type="common">Sacred lotus</name>
    <dbReference type="NCBI Taxonomy" id="4432"/>
    <lineage>
        <taxon>Eukaryota</taxon>
        <taxon>Viridiplantae</taxon>
        <taxon>Streptophyta</taxon>
        <taxon>Embryophyta</taxon>
        <taxon>Tracheophyta</taxon>
        <taxon>Spermatophyta</taxon>
        <taxon>Magnoliopsida</taxon>
        <taxon>Proteales</taxon>
        <taxon>Nelumbonaceae</taxon>
        <taxon>Nelumbo</taxon>
    </lineage>
</organism>
<feature type="chain" id="PRO_5032496118" description="BPI/LBP family protein At1g04970" evidence="3">
    <location>
        <begin position="20"/>
        <end position="510"/>
    </location>
</feature>
<keyword evidence="1" id="KW-0325">Glycoprotein</keyword>
<dbReference type="AlphaFoldDB" id="A0A822XS77"/>
<evidence type="ECO:0000259" key="5">
    <source>
        <dbReference type="SMART" id="SM00329"/>
    </source>
</evidence>
<dbReference type="Pfam" id="PF01273">
    <property type="entry name" value="LBP_BPI_CETP"/>
    <property type="match status" value="1"/>
</dbReference>
<dbReference type="SMART" id="SM00329">
    <property type="entry name" value="BPI2"/>
    <property type="match status" value="1"/>
</dbReference>
<feature type="domain" description="Lipid-binding serum glycoprotein C-terminal" evidence="5">
    <location>
        <begin position="276"/>
        <end position="474"/>
    </location>
</feature>
<dbReference type="Proteomes" id="UP000607653">
    <property type="component" value="Unassembled WGS sequence"/>
</dbReference>
<dbReference type="PANTHER" id="PTHR46801">
    <property type="entry name" value="OS06G0309200 PROTEIN"/>
    <property type="match status" value="1"/>
</dbReference>
<gene>
    <name evidence="6" type="ORF">HUJ06_021801</name>
</gene>